<feature type="transmembrane region" description="Helical" evidence="1">
    <location>
        <begin position="74"/>
        <end position="92"/>
    </location>
</feature>
<keyword evidence="1" id="KW-0472">Membrane</keyword>
<reference evidence="2" key="2">
    <citation type="submission" date="2022-01" db="EMBL/GenBank/DDBJ databases">
        <authorList>
            <person name="Yamashiro T."/>
            <person name="Shiraishi A."/>
            <person name="Satake H."/>
            <person name="Nakayama K."/>
        </authorList>
    </citation>
    <scope>NUCLEOTIDE SEQUENCE</scope>
</reference>
<dbReference type="PROSITE" id="PS51257">
    <property type="entry name" value="PROKAR_LIPOPROTEIN"/>
    <property type="match status" value="1"/>
</dbReference>
<evidence type="ECO:0000313" key="2">
    <source>
        <dbReference type="EMBL" id="GJS90700.1"/>
    </source>
</evidence>
<feature type="transmembrane region" description="Helical" evidence="1">
    <location>
        <begin position="323"/>
        <end position="343"/>
    </location>
</feature>
<feature type="transmembrane region" description="Helical" evidence="1">
    <location>
        <begin position="43"/>
        <end position="62"/>
    </location>
</feature>
<sequence length="713" mass="81659">MITPKYAMPWVGLYVAGASLACTLAMAVDAFRGFRQWKLWFPNKFFVLNTISITLIAIAMKLPVDLTTTSFADFYGMEVSICFLFTMLANFLPSFGLMDDKELLVNMVAWAILLITITVNVLIQIFAGMLSAIVFFLLLFPIIWVFSTAFTVPALRTILEHRYKELHGLASYPQEIKFSYVELEHNVKKYWMMAETGNPQFAIACSEVASAFGFICSLLFIISLPRLIYLDYSTEDSDYNWSLKVIVHIQSIGTIIGSIAPAFRCFAAINCFELSKKWSMNHLNVFKVEEHWTQMLRFWKGSHVRSHIPGRHCKIVFHISKNLILNICIAIQIMVVVMCKLICLVPRSFLILVSYCWYFFKLLIRFKTEENVSNSNNVRSEMKEYAKYVLQIEDDAKLSEKISRNALKSINQLLSKSEKNKPGNLIKLLKKSTGFKGVLEFENDQVPPLHSEETKNSWSLVVVTLTAIVVALPNTADDHGEGLIASLREGLQIVRNIEECLNANSDLIKTRKAARRVWTQVEVYRKWLQIDLQKKAHDRKTSKEILEWLRDEAIKIVIQFKSCKRRKMDDSHYKFIVMSSMYTVSETILIHCGELENWPNDGQLLEWISNMIVDILCACFTNLPCVIKMTCHHDAIEKREDSVRSAAQLLGRSRKILEILNTRQLQNIDVDSMADIGKWHALPKNEIPNDAPLNQIQLAFSSPNESVIMNISV</sequence>
<protein>
    <submittedName>
        <fullName evidence="2">Uncharacterized protein</fullName>
    </submittedName>
</protein>
<gene>
    <name evidence="2" type="ORF">Tco_0773336</name>
</gene>
<organism evidence="2 3">
    <name type="scientific">Tanacetum coccineum</name>
    <dbReference type="NCBI Taxonomy" id="301880"/>
    <lineage>
        <taxon>Eukaryota</taxon>
        <taxon>Viridiplantae</taxon>
        <taxon>Streptophyta</taxon>
        <taxon>Embryophyta</taxon>
        <taxon>Tracheophyta</taxon>
        <taxon>Spermatophyta</taxon>
        <taxon>Magnoliopsida</taxon>
        <taxon>eudicotyledons</taxon>
        <taxon>Gunneridae</taxon>
        <taxon>Pentapetalae</taxon>
        <taxon>asterids</taxon>
        <taxon>campanulids</taxon>
        <taxon>Asterales</taxon>
        <taxon>Asteraceae</taxon>
        <taxon>Asteroideae</taxon>
        <taxon>Anthemideae</taxon>
        <taxon>Anthemidinae</taxon>
        <taxon>Tanacetum</taxon>
    </lineage>
</organism>
<evidence type="ECO:0000256" key="1">
    <source>
        <dbReference type="SAM" id="Phobius"/>
    </source>
</evidence>
<dbReference type="Proteomes" id="UP001151760">
    <property type="component" value="Unassembled WGS sequence"/>
</dbReference>
<proteinExistence type="predicted"/>
<keyword evidence="3" id="KW-1185">Reference proteome</keyword>
<comment type="caution">
    <text evidence="2">The sequence shown here is derived from an EMBL/GenBank/DDBJ whole genome shotgun (WGS) entry which is preliminary data.</text>
</comment>
<name>A0ABQ4ZNX0_9ASTR</name>
<keyword evidence="1" id="KW-0812">Transmembrane</keyword>
<feature type="transmembrane region" description="Helical" evidence="1">
    <location>
        <begin position="104"/>
        <end position="127"/>
    </location>
</feature>
<feature type="transmembrane region" description="Helical" evidence="1">
    <location>
        <begin position="12"/>
        <end position="31"/>
    </location>
</feature>
<dbReference type="PANTHER" id="PTHR35307">
    <property type="entry name" value="PROTEIN, PUTATIVE-RELATED"/>
    <property type="match status" value="1"/>
</dbReference>
<accession>A0ABQ4ZNX0</accession>
<reference evidence="2" key="1">
    <citation type="journal article" date="2022" name="Int. J. Mol. Sci.">
        <title>Draft Genome of Tanacetum Coccineum: Genomic Comparison of Closely Related Tanacetum-Family Plants.</title>
        <authorList>
            <person name="Yamashiro T."/>
            <person name="Shiraishi A."/>
            <person name="Nakayama K."/>
            <person name="Satake H."/>
        </authorList>
    </citation>
    <scope>NUCLEOTIDE SEQUENCE</scope>
</reference>
<dbReference type="EMBL" id="BQNB010011448">
    <property type="protein sequence ID" value="GJS90700.1"/>
    <property type="molecule type" value="Genomic_DNA"/>
</dbReference>
<keyword evidence="1" id="KW-1133">Transmembrane helix</keyword>
<feature type="transmembrane region" description="Helical" evidence="1">
    <location>
        <begin position="201"/>
        <end position="225"/>
    </location>
</feature>
<feature type="transmembrane region" description="Helical" evidence="1">
    <location>
        <begin position="245"/>
        <end position="272"/>
    </location>
</feature>
<dbReference type="PANTHER" id="PTHR35307:SF12">
    <property type="match status" value="1"/>
</dbReference>
<evidence type="ECO:0000313" key="3">
    <source>
        <dbReference type="Proteomes" id="UP001151760"/>
    </source>
</evidence>
<feature type="transmembrane region" description="Helical" evidence="1">
    <location>
        <begin position="133"/>
        <end position="155"/>
    </location>
</feature>